<dbReference type="InterPro" id="IPR001031">
    <property type="entry name" value="Thioesterase"/>
</dbReference>
<dbReference type="Proteomes" id="UP001456562">
    <property type="component" value="Unassembled WGS sequence"/>
</dbReference>
<evidence type="ECO:0000256" key="1">
    <source>
        <dbReference type="ARBA" id="ARBA00001957"/>
    </source>
</evidence>
<dbReference type="InterPro" id="IPR020806">
    <property type="entry name" value="PKS_PP-bd"/>
</dbReference>
<dbReference type="SUPFAM" id="SSF56801">
    <property type="entry name" value="Acetyl-CoA synthetase-like"/>
    <property type="match status" value="1"/>
</dbReference>
<gene>
    <name evidence="6" type="ORF">ABR748_26120</name>
    <name evidence="7" type="ORF">HUT09_35265</name>
</gene>
<keyword evidence="2" id="KW-0596">Phosphopantetheine</keyword>
<name>A0A7H8N073_STRMI</name>
<dbReference type="CDD" id="cd05930">
    <property type="entry name" value="A_NRPS"/>
    <property type="match status" value="1"/>
</dbReference>
<keyword evidence="9" id="KW-1185">Reference proteome</keyword>
<dbReference type="GO" id="GO:0016491">
    <property type="term" value="F:oxidoreductase activity"/>
    <property type="evidence" value="ECO:0007669"/>
    <property type="project" value="InterPro"/>
</dbReference>
<evidence type="ECO:0000256" key="2">
    <source>
        <dbReference type="ARBA" id="ARBA00022450"/>
    </source>
</evidence>
<dbReference type="PANTHER" id="PTHR45527">
    <property type="entry name" value="NONRIBOSOMAL PEPTIDE SYNTHETASE"/>
    <property type="match status" value="1"/>
</dbReference>
<reference evidence="7 8" key="1">
    <citation type="submission" date="2020-06" db="EMBL/GenBank/DDBJ databases">
        <title>Genome mining for natural products.</title>
        <authorList>
            <person name="Zhang B."/>
            <person name="Shi J."/>
            <person name="Ge H."/>
        </authorList>
    </citation>
    <scope>NUCLEOTIDE SEQUENCE [LARGE SCALE GENOMIC DNA]</scope>
    <source>
        <strain evidence="7 8">NA06532</strain>
        <plasmid evidence="7 8">unnamed1</plasmid>
    </source>
</reference>
<dbReference type="PANTHER" id="PTHR45527:SF1">
    <property type="entry name" value="FATTY ACID SYNTHASE"/>
    <property type="match status" value="1"/>
</dbReference>
<dbReference type="GO" id="GO:0031177">
    <property type="term" value="F:phosphopantetheine binding"/>
    <property type="evidence" value="ECO:0007669"/>
    <property type="project" value="InterPro"/>
</dbReference>
<dbReference type="Gene3D" id="3.40.50.12780">
    <property type="entry name" value="N-terminal domain of ligase-like"/>
    <property type="match status" value="1"/>
</dbReference>
<feature type="region of interest" description="Disordered" evidence="4">
    <location>
        <begin position="1268"/>
        <end position="1287"/>
    </location>
</feature>
<dbReference type="RefSeq" id="WP_176145686.1">
    <property type="nucleotide sequence ID" value="NZ_CP054927.1"/>
</dbReference>
<sequence length="1287" mass="137745">MNAPSITTSDLCGQFLQHLAAQPDAPAVISHDGVISFRSMGRMIAAAQQIITAARPRTVGLYFAPSPALVAAAWGALFSGVAYVPLAPTYPEDRIRYMTGAGDVDLILTPAELRGDLEEIVAGTGVSIAEIPAAAGIPAAGGGGTPRDTAAPDAIAFVLYTSGSTGAPKGVEIPQTSLAHQMRWISSGLDLGPGARIVHKTPISFDAAQWEFLANATGAAVVVGDPDLYRDPEALIDAVTTHQVTHLQVVPTLLQALCEEPALSACTSLRLVASGGESLSSRLGATAVGMLPAARIVNVYGPTETTINSSFYPLPRPLEGPPPATGVVPIGLPVDGLAFHLLDEAGEPTDSATGEIGISGLQLARGYRNRPEETDRRFVTRVINGTPTRLYRTGDAGELIDGIFHFRGRTDSQVKIRGHRIELDEIRNALENHEWVRHAGVFTVDRGNDDAPRLVAHIELNPHEAAVLDQGVHHTPAVFDQGVHHTHVQAAEPGPWKDHPTPAIALPLSPEDDLLLRRTAFGQTPYRAFHSAETDPQLLAQLTALVQTPRELPGPHTGGWSMPSLAFVLRSLLQYRSESRPPRGYAYAPAGALYGVHVYVRIAGLPTVADGMYYLNPRSATLHFVHAAPADDHRPGAGLVLVGRRSVISPLSMADADEVLHLEAGHLLGLLDTIAPATGHRVGDRNDTSAADLALIGTDPGDRFVIGSWPLTEAGSADPLPAVRCHLDILGGAPGHRGVYESNGSVLTRVSTDPLIRRQDVIAVDRRVYDKASFGLVLTSTGSPESYIDLGRALQRVRMNDRNLGLMISGHSSFSNHEPATARRIRSFTGSQGESSCFALGGPVTDGQTAHDATDEDVLHTQELADIITTDIAGMLPHYMLPDVIRICDDLPRTPSGKIDIRALHEAELVRAGHPDEDTYTAPATPLERQLAHVWQESLHHDSPLSTTTSFFTLGGNSIAAVRLVKNIRARFGVPLPVQAIFEHDTIAKQARALSAENTAAFSRAVPLAGKGDSPVFLWPGLGGYPMNLRALAESTAGTSYTCYGLQAHGLNDGEDTKDDTIVVMARRDIEQVRRIQPHGPYNLIGYSFGARIAFEVAHQLETQGETVDRVILLAPGSPSIQQEPATPGADGRYRETWFKRLLFSVFFGRTDGPLADSVAATVTGRDSFLKAVASGLEIDTSLADRITRLVEKTCEFQYTFTELADRNLAAAITIIRAAGDDYSFLDTAATDVSHTSGTLNADHYQILRTPHVEHTANTVIAALTQPTTTKLPKDNPRTPHATLGRV</sequence>
<dbReference type="Pfam" id="PF00501">
    <property type="entry name" value="AMP-binding"/>
    <property type="match status" value="1"/>
</dbReference>
<dbReference type="InterPro" id="IPR006162">
    <property type="entry name" value="Ppantetheine_attach_site"/>
</dbReference>
<evidence type="ECO:0000313" key="8">
    <source>
        <dbReference type="Proteomes" id="UP000509345"/>
    </source>
</evidence>
<accession>A0A7H8N073</accession>
<dbReference type="NCBIfam" id="TIGR01733">
    <property type="entry name" value="AA-adenyl-dom"/>
    <property type="match status" value="1"/>
</dbReference>
<dbReference type="Pfam" id="PF00550">
    <property type="entry name" value="PP-binding"/>
    <property type="match status" value="1"/>
</dbReference>
<dbReference type="SUPFAM" id="SSF47336">
    <property type="entry name" value="ACP-like"/>
    <property type="match status" value="1"/>
</dbReference>
<dbReference type="PROSITE" id="PS50075">
    <property type="entry name" value="CARRIER"/>
    <property type="match status" value="1"/>
</dbReference>
<evidence type="ECO:0000313" key="9">
    <source>
        <dbReference type="Proteomes" id="UP001456562"/>
    </source>
</evidence>
<dbReference type="GO" id="GO:0044550">
    <property type="term" value="P:secondary metabolite biosynthetic process"/>
    <property type="evidence" value="ECO:0007669"/>
    <property type="project" value="TreeGrafter"/>
</dbReference>
<dbReference type="InterPro" id="IPR042099">
    <property type="entry name" value="ANL_N_sf"/>
</dbReference>
<feature type="domain" description="Carrier" evidence="5">
    <location>
        <begin position="922"/>
        <end position="998"/>
    </location>
</feature>
<evidence type="ECO:0000259" key="5">
    <source>
        <dbReference type="PROSITE" id="PS50075"/>
    </source>
</evidence>
<dbReference type="EMBL" id="JBEJUE010000026">
    <property type="protein sequence ID" value="MER0427668.1"/>
    <property type="molecule type" value="Genomic_DNA"/>
</dbReference>
<evidence type="ECO:0000313" key="7">
    <source>
        <dbReference type="EMBL" id="QKW47809.1"/>
    </source>
</evidence>
<keyword evidence="3" id="KW-0597">Phosphoprotein</keyword>
<dbReference type="Proteomes" id="UP000509345">
    <property type="component" value="Plasmid unnamed1"/>
</dbReference>
<dbReference type="Gene3D" id="3.30.300.30">
    <property type="match status" value="2"/>
</dbReference>
<evidence type="ECO:0000256" key="4">
    <source>
        <dbReference type="SAM" id="MobiDB-lite"/>
    </source>
</evidence>
<dbReference type="InterPro" id="IPR000873">
    <property type="entry name" value="AMP-dep_synth/lig_dom"/>
</dbReference>
<dbReference type="GO" id="GO:0005737">
    <property type="term" value="C:cytoplasm"/>
    <property type="evidence" value="ECO:0007669"/>
    <property type="project" value="TreeGrafter"/>
</dbReference>
<dbReference type="PROSITE" id="PS00012">
    <property type="entry name" value="PHOSPHOPANTETHEINE"/>
    <property type="match status" value="1"/>
</dbReference>
<dbReference type="SUPFAM" id="SSF53474">
    <property type="entry name" value="alpha/beta-Hydrolases"/>
    <property type="match status" value="1"/>
</dbReference>
<dbReference type="PROSITE" id="PS00455">
    <property type="entry name" value="AMP_BINDING"/>
    <property type="match status" value="1"/>
</dbReference>
<dbReference type="InterPro" id="IPR036736">
    <property type="entry name" value="ACP-like_sf"/>
</dbReference>
<dbReference type="GeneID" id="87636533"/>
<comment type="cofactor">
    <cofactor evidence="1">
        <name>pantetheine 4'-phosphate</name>
        <dbReference type="ChEBI" id="CHEBI:47942"/>
    </cofactor>
</comment>
<protein>
    <submittedName>
        <fullName evidence="7">Amino acid adenylation domain-containing protein</fullName>
    </submittedName>
</protein>
<dbReference type="SMART" id="SM00823">
    <property type="entry name" value="PKS_PP"/>
    <property type="match status" value="1"/>
</dbReference>
<geneLocation type="plasmid" evidence="7 8">
    <name>unnamed1</name>
</geneLocation>
<reference evidence="6 9" key="2">
    <citation type="submission" date="2024-01" db="EMBL/GenBank/DDBJ databases">
        <title>Metagenomic exploration of the rhizosphere soil microbial community and their significance in facilitating the development of wild simulated ginseng.</title>
        <authorList>
            <person name="Huang J."/>
        </authorList>
    </citation>
    <scope>NUCLEOTIDE SEQUENCE [LARGE SCALE GENOMIC DNA]</scope>
    <source>
        <strain evidence="6 9">WY141</strain>
    </source>
</reference>
<dbReference type="InterPro" id="IPR009081">
    <property type="entry name" value="PP-bd_ACP"/>
</dbReference>
<evidence type="ECO:0000256" key="3">
    <source>
        <dbReference type="ARBA" id="ARBA00022553"/>
    </source>
</evidence>
<organism evidence="7 8">
    <name type="scientific">Streptomyces microflavus</name>
    <name type="common">Streptomyces lipmanii</name>
    <dbReference type="NCBI Taxonomy" id="1919"/>
    <lineage>
        <taxon>Bacteria</taxon>
        <taxon>Bacillati</taxon>
        <taxon>Actinomycetota</taxon>
        <taxon>Actinomycetes</taxon>
        <taxon>Kitasatosporales</taxon>
        <taxon>Streptomycetaceae</taxon>
        <taxon>Streptomyces</taxon>
    </lineage>
</organism>
<dbReference type="InterPro" id="IPR045851">
    <property type="entry name" value="AMP-bd_C_sf"/>
</dbReference>
<dbReference type="Gene3D" id="1.10.1200.10">
    <property type="entry name" value="ACP-like"/>
    <property type="match status" value="1"/>
</dbReference>
<dbReference type="InterPro" id="IPR020845">
    <property type="entry name" value="AMP-binding_CS"/>
</dbReference>
<keyword evidence="7" id="KW-0614">Plasmid</keyword>
<dbReference type="Pfam" id="PF00975">
    <property type="entry name" value="Thioesterase"/>
    <property type="match status" value="1"/>
</dbReference>
<dbReference type="InterPro" id="IPR010071">
    <property type="entry name" value="AA_adenyl_dom"/>
</dbReference>
<dbReference type="EMBL" id="CP054927">
    <property type="protein sequence ID" value="QKW47809.1"/>
    <property type="molecule type" value="Genomic_DNA"/>
</dbReference>
<dbReference type="GO" id="GO:0017000">
    <property type="term" value="P:antibiotic biosynthetic process"/>
    <property type="evidence" value="ECO:0007669"/>
    <property type="project" value="UniProtKB-ARBA"/>
</dbReference>
<dbReference type="InterPro" id="IPR000415">
    <property type="entry name" value="Nitroreductase-like"/>
</dbReference>
<dbReference type="InterPro" id="IPR029058">
    <property type="entry name" value="AB_hydrolase_fold"/>
</dbReference>
<evidence type="ECO:0000313" key="6">
    <source>
        <dbReference type="EMBL" id="MER0427668.1"/>
    </source>
</evidence>
<dbReference type="Gene3D" id="3.40.109.10">
    <property type="entry name" value="NADH Oxidase"/>
    <property type="match status" value="1"/>
</dbReference>
<dbReference type="Gene3D" id="3.40.50.1820">
    <property type="entry name" value="alpha/beta hydrolase"/>
    <property type="match status" value="1"/>
</dbReference>
<dbReference type="GO" id="GO:0043041">
    <property type="term" value="P:amino acid activation for nonribosomal peptide biosynthetic process"/>
    <property type="evidence" value="ECO:0007669"/>
    <property type="project" value="TreeGrafter"/>
</dbReference>
<proteinExistence type="predicted"/>